<evidence type="ECO:0000256" key="2">
    <source>
        <dbReference type="SAM" id="Coils"/>
    </source>
</evidence>
<evidence type="ECO:0000259" key="6">
    <source>
        <dbReference type="Pfam" id="PF25989"/>
    </source>
</evidence>
<proteinExistence type="inferred from homology"/>
<keyword evidence="8" id="KW-1185">Reference proteome</keyword>
<evidence type="ECO:0000313" key="7">
    <source>
        <dbReference type="EMBL" id="MFC6440791.1"/>
    </source>
</evidence>
<feature type="domain" description="YknX-like C-terminal permuted SH3-like" evidence="6">
    <location>
        <begin position="279"/>
        <end position="346"/>
    </location>
</feature>
<dbReference type="PANTHER" id="PTHR30469:SF16">
    <property type="entry name" value="HAE1 FAMILY EFFLUX PUMP MFP COMPONENT"/>
    <property type="match status" value="1"/>
</dbReference>
<sequence>MASHFRFTPILLVVVVLAALVAWLYVPQGEEQKRRQMQASPVKVVVASEQPFEVTVEALGTAVANEAVIITAQSTDVVAQVHFNDGQLVEAGQLLVSLNSREEQARVKELGINLDEANRQLSRIRNLARENVASAQLLDEQQARVDALQAQLEVAKTRLAELEIHAPFSGQLGIRRVSPGALVTPGTQITTLDDLHQVKVDFSVAELHLASLKAGQQVFATSAAWPGETFVGTIASIDSRIDPVSRAVQVRAIIDNPDLRLRPGMLLRILIQKQVVNSLVIPESAIVPIQDNHFVYIVTPENKAHRQQVTIGLRKPGLVQISQGLKGGEKVVVEGALRLGEDSQVRILEN</sequence>
<evidence type="ECO:0000256" key="1">
    <source>
        <dbReference type="ARBA" id="ARBA00009477"/>
    </source>
</evidence>
<protein>
    <submittedName>
        <fullName evidence="7">Efflux RND transporter periplasmic adaptor subunit</fullName>
    </submittedName>
</protein>
<dbReference type="Gene3D" id="2.40.50.100">
    <property type="match status" value="1"/>
</dbReference>
<evidence type="ECO:0000259" key="5">
    <source>
        <dbReference type="Pfam" id="PF25973"/>
    </source>
</evidence>
<dbReference type="InterPro" id="IPR058792">
    <property type="entry name" value="Beta-barrel_RND_2"/>
</dbReference>
<keyword evidence="3" id="KW-0472">Membrane</keyword>
<organism evidence="7 8">
    <name type="scientific">Pseudobowmanella zhangzhouensis</name>
    <dbReference type="NCBI Taxonomy" id="1537679"/>
    <lineage>
        <taxon>Bacteria</taxon>
        <taxon>Pseudomonadati</taxon>
        <taxon>Pseudomonadota</taxon>
        <taxon>Gammaproteobacteria</taxon>
        <taxon>Alteromonadales</taxon>
        <taxon>Alteromonadaceae</taxon>
    </lineage>
</organism>
<dbReference type="Proteomes" id="UP001596364">
    <property type="component" value="Unassembled WGS sequence"/>
</dbReference>
<evidence type="ECO:0000256" key="3">
    <source>
        <dbReference type="SAM" id="Phobius"/>
    </source>
</evidence>
<dbReference type="SUPFAM" id="SSF111369">
    <property type="entry name" value="HlyD-like secretion proteins"/>
    <property type="match status" value="1"/>
</dbReference>
<evidence type="ECO:0000259" key="4">
    <source>
        <dbReference type="Pfam" id="PF25954"/>
    </source>
</evidence>
<dbReference type="Pfam" id="PF25954">
    <property type="entry name" value="Beta-barrel_RND_2"/>
    <property type="match status" value="1"/>
</dbReference>
<reference evidence="8" key="1">
    <citation type="journal article" date="2019" name="Int. J. Syst. Evol. Microbiol.">
        <title>The Global Catalogue of Microorganisms (GCM) 10K type strain sequencing project: providing services to taxonomists for standard genome sequencing and annotation.</title>
        <authorList>
            <consortium name="The Broad Institute Genomics Platform"/>
            <consortium name="The Broad Institute Genome Sequencing Center for Infectious Disease"/>
            <person name="Wu L."/>
            <person name="Ma J."/>
        </authorList>
    </citation>
    <scope>NUCLEOTIDE SEQUENCE [LARGE SCALE GENOMIC DNA]</scope>
    <source>
        <strain evidence="8">CGMCC 1.16031</strain>
    </source>
</reference>
<comment type="similarity">
    <text evidence="1">Belongs to the membrane fusion protein (MFP) (TC 8.A.1) family.</text>
</comment>
<dbReference type="EMBL" id="JBHSUS010000001">
    <property type="protein sequence ID" value="MFC6440791.1"/>
    <property type="molecule type" value="Genomic_DNA"/>
</dbReference>
<feature type="transmembrane region" description="Helical" evidence="3">
    <location>
        <begin position="6"/>
        <end position="26"/>
    </location>
</feature>
<keyword evidence="2" id="KW-0175">Coiled coil</keyword>
<dbReference type="Gene3D" id="2.40.30.170">
    <property type="match status" value="1"/>
</dbReference>
<feature type="domain" description="CusB-like beta-barrel" evidence="4">
    <location>
        <begin position="200"/>
        <end position="273"/>
    </location>
</feature>
<feature type="coiled-coil region" evidence="2">
    <location>
        <begin position="100"/>
        <end position="165"/>
    </location>
</feature>
<gene>
    <name evidence="7" type="ORF">ACFP85_11615</name>
</gene>
<dbReference type="Gene3D" id="1.10.287.470">
    <property type="entry name" value="Helix hairpin bin"/>
    <property type="match status" value="1"/>
</dbReference>
<dbReference type="PANTHER" id="PTHR30469">
    <property type="entry name" value="MULTIDRUG RESISTANCE PROTEIN MDTA"/>
    <property type="match status" value="1"/>
</dbReference>
<comment type="caution">
    <text evidence="7">The sequence shown here is derived from an EMBL/GenBank/DDBJ whole genome shotgun (WGS) entry which is preliminary data.</text>
</comment>
<keyword evidence="3" id="KW-0812">Transmembrane</keyword>
<keyword evidence="3" id="KW-1133">Transmembrane helix</keyword>
<dbReference type="InterPro" id="IPR058647">
    <property type="entry name" value="BSH_CzcB-like"/>
</dbReference>
<dbReference type="NCBIfam" id="TIGR01730">
    <property type="entry name" value="RND_mfp"/>
    <property type="match status" value="1"/>
</dbReference>
<dbReference type="Pfam" id="PF25973">
    <property type="entry name" value="BSH_CzcB"/>
    <property type="match status" value="1"/>
</dbReference>
<dbReference type="Gene3D" id="2.40.420.20">
    <property type="match status" value="1"/>
</dbReference>
<name>A0ABW1XKQ9_9ALTE</name>
<dbReference type="RefSeq" id="WP_131259804.1">
    <property type="nucleotide sequence ID" value="NZ_JBHSUS010000001.1"/>
</dbReference>
<feature type="domain" description="CzcB-like barrel-sandwich hybrid" evidence="5">
    <location>
        <begin position="69"/>
        <end position="193"/>
    </location>
</feature>
<accession>A0ABW1XKQ9</accession>
<dbReference type="InterPro" id="IPR006143">
    <property type="entry name" value="RND_pump_MFP"/>
</dbReference>
<dbReference type="InterPro" id="IPR058637">
    <property type="entry name" value="YknX-like_C"/>
</dbReference>
<dbReference type="Pfam" id="PF25989">
    <property type="entry name" value="YknX_C"/>
    <property type="match status" value="1"/>
</dbReference>
<evidence type="ECO:0000313" key="8">
    <source>
        <dbReference type="Proteomes" id="UP001596364"/>
    </source>
</evidence>